<gene>
    <name evidence="2" type="ORF">DEAC_c13360</name>
</gene>
<dbReference type="InterPro" id="IPR036895">
    <property type="entry name" value="Uracil-DNA_glycosylase-like_sf"/>
</dbReference>
<evidence type="ECO:0000313" key="2">
    <source>
        <dbReference type="EMBL" id="KLU66669.1"/>
    </source>
</evidence>
<dbReference type="EMBL" id="LDZY01000004">
    <property type="protein sequence ID" value="KLU66669.1"/>
    <property type="molecule type" value="Genomic_DNA"/>
</dbReference>
<dbReference type="RefSeq" id="WP_242847088.1">
    <property type="nucleotide sequence ID" value="NZ_LDZY01000004.1"/>
</dbReference>
<keyword evidence="3" id="KW-1185">Reference proteome</keyword>
<sequence length="166" mass="19354">MTKTSLQSFLPIIDYTSRILVLGSMPSVQSLREQQYYANPRNQFWRIIYTIFSASLESDYIRRIEFIRSKRIALWDVIATCHREGSLDSKIKGEKANDFHQLFNTYTNLELVVFNGSKAYATFRKQVGFDFTNVSFKQLPSTSPANTIKLEEKICQWSIIRSFLDN</sequence>
<dbReference type="CDD" id="cd10032">
    <property type="entry name" value="UDG-F6_HDG"/>
    <property type="match status" value="1"/>
</dbReference>
<dbReference type="PATRIC" id="fig|476652.3.peg.1373"/>
<dbReference type="InterPro" id="IPR026353">
    <property type="entry name" value="Hypoxan-DNA_Glyclase"/>
</dbReference>
<proteinExistence type="predicted"/>
<dbReference type="SUPFAM" id="SSF52141">
    <property type="entry name" value="Uracil-DNA glycosylase-like"/>
    <property type="match status" value="1"/>
</dbReference>
<feature type="domain" description="Uracil-DNA glycosylase-like" evidence="1">
    <location>
        <begin position="13"/>
        <end position="149"/>
    </location>
</feature>
<dbReference type="Gene3D" id="3.40.470.10">
    <property type="entry name" value="Uracil-DNA glycosylase-like domain"/>
    <property type="match status" value="1"/>
</dbReference>
<dbReference type="AlphaFoldDB" id="A0A0J1FT73"/>
<dbReference type="Pfam" id="PF03167">
    <property type="entry name" value="UDG"/>
    <property type="match status" value="1"/>
</dbReference>
<dbReference type="Proteomes" id="UP000036356">
    <property type="component" value="Unassembled WGS sequence"/>
</dbReference>
<comment type="caution">
    <text evidence="2">The sequence shown here is derived from an EMBL/GenBank/DDBJ whole genome shotgun (WGS) entry which is preliminary data.</text>
</comment>
<evidence type="ECO:0000313" key="3">
    <source>
        <dbReference type="Proteomes" id="UP000036356"/>
    </source>
</evidence>
<organism evidence="2 3">
    <name type="scientific">Desulfosporosinus acididurans</name>
    <dbReference type="NCBI Taxonomy" id="476652"/>
    <lineage>
        <taxon>Bacteria</taxon>
        <taxon>Bacillati</taxon>
        <taxon>Bacillota</taxon>
        <taxon>Clostridia</taxon>
        <taxon>Eubacteriales</taxon>
        <taxon>Desulfitobacteriaceae</taxon>
        <taxon>Desulfosporosinus</taxon>
    </lineage>
</organism>
<name>A0A0J1FT73_9FIRM</name>
<dbReference type="InterPro" id="IPR005122">
    <property type="entry name" value="Uracil-DNA_glycosylase-like"/>
</dbReference>
<protein>
    <submittedName>
        <fullName evidence="2">Uracil DNA glycosylase superfamily protein</fullName>
    </submittedName>
</protein>
<dbReference type="NCBIfam" id="TIGR04274">
    <property type="entry name" value="hypoxanDNAglyco"/>
    <property type="match status" value="1"/>
</dbReference>
<dbReference type="STRING" id="476652.DEAC_c13360"/>
<evidence type="ECO:0000259" key="1">
    <source>
        <dbReference type="Pfam" id="PF03167"/>
    </source>
</evidence>
<reference evidence="2 3" key="1">
    <citation type="submission" date="2015-06" db="EMBL/GenBank/DDBJ databases">
        <title>Draft genome of the moderately acidophilic sulfate reducer Candidatus Desulfosporosinus acididurans strain M1.</title>
        <authorList>
            <person name="Poehlein A."/>
            <person name="Petzsch P."/>
            <person name="Johnson B.D."/>
            <person name="Schloemann M."/>
            <person name="Daniel R."/>
            <person name="Muehling M."/>
        </authorList>
    </citation>
    <scope>NUCLEOTIDE SEQUENCE [LARGE SCALE GENOMIC DNA]</scope>
    <source>
        <strain evidence="2 3">M1</strain>
    </source>
</reference>
<accession>A0A0J1FT73</accession>